<keyword evidence="1" id="KW-0732">Signal</keyword>
<reference evidence="3 4" key="1">
    <citation type="submission" date="2016-10" db="EMBL/GenBank/DDBJ databases">
        <authorList>
            <person name="Cai Z."/>
        </authorList>
    </citation>
    <scope>NUCLEOTIDE SEQUENCE [LARGE SCALE GENOMIC DNA]</scope>
</reference>
<dbReference type="AlphaFoldDB" id="A0A383VVC9"/>
<feature type="chain" id="PRO_5016591000" description="Chitin-binding type-4 domain-containing protein" evidence="1">
    <location>
        <begin position="27"/>
        <end position="277"/>
    </location>
</feature>
<keyword evidence="4" id="KW-1185">Reference proteome</keyword>
<evidence type="ECO:0000313" key="4">
    <source>
        <dbReference type="Proteomes" id="UP000256970"/>
    </source>
</evidence>
<dbReference type="Proteomes" id="UP000256970">
    <property type="component" value="Unassembled WGS sequence"/>
</dbReference>
<protein>
    <recommendedName>
        <fullName evidence="2">Chitin-binding type-4 domain-containing protein</fullName>
    </recommendedName>
</protein>
<sequence>MSAAASSSAVLLVLLGVICLATRAGGHGILTEPKARNFLAWTQYNHYWPDGASAGGYKVVGANGAVKWPYGKHSICGDDANKSDQPFMKPGPIVATYKEGQTLELQVLLTTNHYGRFEFRLCPADATKDSQCRKLQRADGKGVAWDLPKVAQGSRFNGGALGENLRPMEVDNFYSWHPMQQPQCASHAHCSRFNGMPVYKLRYKLPQGFKCERCILQWYYLTGHKCHPPCLQSDRYYPDCRSNPKFRGTYLAQMDYCGTEWSAYPEEFWNCADIKIQ</sequence>
<name>A0A383VVC9_TETOB</name>
<evidence type="ECO:0000259" key="2">
    <source>
        <dbReference type="Pfam" id="PF03067"/>
    </source>
</evidence>
<dbReference type="InterPro" id="IPR004302">
    <property type="entry name" value="Cellulose/chitin-bd_N"/>
</dbReference>
<dbReference type="OrthoDB" id="76388at2759"/>
<gene>
    <name evidence="3" type="ORF">BQ4739_LOCUS9065</name>
</gene>
<dbReference type="Pfam" id="PF03067">
    <property type="entry name" value="LPMO_10"/>
    <property type="match status" value="1"/>
</dbReference>
<evidence type="ECO:0000313" key="3">
    <source>
        <dbReference type="EMBL" id="SZX68742.1"/>
    </source>
</evidence>
<dbReference type="EMBL" id="FNXT01000878">
    <property type="protein sequence ID" value="SZX68742.1"/>
    <property type="molecule type" value="Genomic_DNA"/>
</dbReference>
<organism evidence="3 4">
    <name type="scientific">Tetradesmus obliquus</name>
    <name type="common">Green alga</name>
    <name type="synonym">Acutodesmus obliquus</name>
    <dbReference type="NCBI Taxonomy" id="3088"/>
    <lineage>
        <taxon>Eukaryota</taxon>
        <taxon>Viridiplantae</taxon>
        <taxon>Chlorophyta</taxon>
        <taxon>core chlorophytes</taxon>
        <taxon>Chlorophyceae</taxon>
        <taxon>CS clade</taxon>
        <taxon>Sphaeropleales</taxon>
        <taxon>Scenedesmaceae</taxon>
        <taxon>Tetradesmus</taxon>
    </lineage>
</organism>
<accession>A0A383VVC9</accession>
<feature type="signal peptide" evidence="1">
    <location>
        <begin position="1"/>
        <end position="26"/>
    </location>
</feature>
<feature type="domain" description="Chitin-binding type-4" evidence="2">
    <location>
        <begin position="27"/>
        <end position="274"/>
    </location>
</feature>
<proteinExistence type="predicted"/>
<evidence type="ECO:0000256" key="1">
    <source>
        <dbReference type="SAM" id="SignalP"/>
    </source>
</evidence>
<dbReference type="STRING" id="3088.A0A383VVC9"/>